<protein>
    <submittedName>
        <fullName evidence="2">Uncharacterized protein</fullName>
    </submittedName>
</protein>
<sequence>MMKREVGGNRRRRAETTLPQSVEQRQHPPFIIISYLNTLHIRQKTSSESNINLNATIRIQQVIYRKLSPVWEGELGFSCEYSLLLLF</sequence>
<dbReference type="Proteomes" id="UP000015102">
    <property type="component" value="Unassembled WGS sequence"/>
</dbReference>
<reference evidence="3" key="1">
    <citation type="submission" date="2013-02" db="EMBL/GenBank/DDBJ databases">
        <authorList>
            <person name="Hughes D."/>
        </authorList>
    </citation>
    <scope>NUCLEOTIDE SEQUENCE</scope>
    <source>
        <strain>Durham</strain>
        <strain evidence="3">NC isolate 2 -- Noor lab</strain>
    </source>
</reference>
<dbReference type="HOGENOM" id="CLU_2485914_0_0_1"/>
<accession>T1GBZ2</accession>
<evidence type="ECO:0000256" key="1">
    <source>
        <dbReference type="SAM" id="MobiDB-lite"/>
    </source>
</evidence>
<proteinExistence type="predicted"/>
<organism evidence="2 3">
    <name type="scientific">Megaselia scalaris</name>
    <name type="common">Humpbacked fly</name>
    <name type="synonym">Phora scalaris</name>
    <dbReference type="NCBI Taxonomy" id="36166"/>
    <lineage>
        <taxon>Eukaryota</taxon>
        <taxon>Metazoa</taxon>
        <taxon>Ecdysozoa</taxon>
        <taxon>Arthropoda</taxon>
        <taxon>Hexapoda</taxon>
        <taxon>Insecta</taxon>
        <taxon>Pterygota</taxon>
        <taxon>Neoptera</taxon>
        <taxon>Endopterygota</taxon>
        <taxon>Diptera</taxon>
        <taxon>Brachycera</taxon>
        <taxon>Muscomorpha</taxon>
        <taxon>Platypezoidea</taxon>
        <taxon>Phoridae</taxon>
        <taxon>Megaseliini</taxon>
        <taxon>Megaselia</taxon>
    </lineage>
</organism>
<dbReference type="EMBL" id="CAQQ02014962">
    <property type="status" value="NOT_ANNOTATED_CDS"/>
    <property type="molecule type" value="Genomic_DNA"/>
</dbReference>
<reference evidence="2" key="2">
    <citation type="submission" date="2015-06" db="UniProtKB">
        <authorList>
            <consortium name="EnsemblMetazoa"/>
        </authorList>
    </citation>
    <scope>IDENTIFICATION</scope>
</reference>
<name>T1GBZ2_MEGSC</name>
<dbReference type="AlphaFoldDB" id="T1GBZ2"/>
<dbReference type="EnsemblMetazoa" id="MESCA000785-RA">
    <property type="protein sequence ID" value="MESCA000785-PA"/>
    <property type="gene ID" value="MESCA000785"/>
</dbReference>
<feature type="region of interest" description="Disordered" evidence="1">
    <location>
        <begin position="1"/>
        <end position="23"/>
    </location>
</feature>
<evidence type="ECO:0000313" key="2">
    <source>
        <dbReference type="EnsemblMetazoa" id="MESCA000785-PA"/>
    </source>
</evidence>
<keyword evidence="3" id="KW-1185">Reference proteome</keyword>
<evidence type="ECO:0000313" key="3">
    <source>
        <dbReference type="Proteomes" id="UP000015102"/>
    </source>
</evidence>